<evidence type="ECO:0000313" key="3">
    <source>
        <dbReference type="Proteomes" id="UP001193734"/>
    </source>
</evidence>
<keyword evidence="1" id="KW-0812">Transmembrane</keyword>
<keyword evidence="3" id="KW-1185">Reference proteome</keyword>
<proteinExistence type="predicted"/>
<keyword evidence="1" id="KW-0472">Membrane</keyword>
<feature type="transmembrane region" description="Helical" evidence="1">
    <location>
        <begin position="99"/>
        <end position="120"/>
    </location>
</feature>
<name>A0ABX2AXX9_9BACT</name>
<sequence>MEILIYTLIVFVLLGCAFKLSQWGWTARIVFGALLAAFVAWSERYAVQQSKTQLADYLANVTALQNMAVVVTVDSVFCFGYAFCHFQDMYVTDQQRGRWWLTILKWYPSLLVFPVTFYAFTQTLFVAVGVDFSTTVCFFAIACLVGLPLLAEGCKWPVPERDGRVEMQLLSGCFVCVLGLISTESGKIVYKVQEATADWHMIALSAGVFAVLFALGIVIDRIKYRLKR</sequence>
<organism evidence="2 3">
    <name type="scientific">Xylanibacter rodentium</name>
    <dbReference type="NCBI Taxonomy" id="2736289"/>
    <lineage>
        <taxon>Bacteria</taxon>
        <taxon>Pseudomonadati</taxon>
        <taxon>Bacteroidota</taxon>
        <taxon>Bacteroidia</taxon>
        <taxon>Bacteroidales</taxon>
        <taxon>Prevotellaceae</taxon>
        <taxon>Xylanibacter</taxon>
    </lineage>
</organism>
<accession>A0ABX2AXX9</accession>
<protein>
    <submittedName>
        <fullName evidence="2">Uncharacterized protein</fullName>
    </submittedName>
</protein>
<evidence type="ECO:0000313" key="2">
    <source>
        <dbReference type="EMBL" id="NPE14976.1"/>
    </source>
</evidence>
<feature type="transmembrane region" description="Helical" evidence="1">
    <location>
        <begin position="163"/>
        <end position="181"/>
    </location>
</feature>
<feature type="transmembrane region" description="Helical" evidence="1">
    <location>
        <begin position="132"/>
        <end position="151"/>
    </location>
</feature>
<dbReference type="RefSeq" id="WP_172178491.1">
    <property type="nucleotide sequence ID" value="NZ_CASGIA010000023.1"/>
</dbReference>
<keyword evidence="1" id="KW-1133">Transmembrane helix</keyword>
<comment type="caution">
    <text evidence="2">The sequence shown here is derived from an EMBL/GenBank/DDBJ whole genome shotgun (WGS) entry which is preliminary data.</text>
</comment>
<evidence type="ECO:0000256" key="1">
    <source>
        <dbReference type="SAM" id="Phobius"/>
    </source>
</evidence>
<gene>
    <name evidence="2" type="ORF">HPS55_11725</name>
</gene>
<dbReference type="GeneID" id="82158435"/>
<dbReference type="EMBL" id="JABKKE010000022">
    <property type="protein sequence ID" value="NPE14976.1"/>
    <property type="molecule type" value="Genomic_DNA"/>
</dbReference>
<feature type="transmembrane region" description="Helical" evidence="1">
    <location>
        <begin position="201"/>
        <end position="219"/>
    </location>
</feature>
<reference evidence="2 3" key="1">
    <citation type="submission" date="2020-05" db="EMBL/GenBank/DDBJ databases">
        <title>Distinct polysaccharide utilization as determinants for interspecies competition between intestinal Prevotella spp.</title>
        <authorList>
            <person name="Galvez E.J.C."/>
            <person name="Iljazovic A."/>
            <person name="Strowig T."/>
        </authorList>
    </citation>
    <scope>NUCLEOTIDE SEQUENCE [LARGE SCALE GENOMIC DNA]</scope>
    <source>
        <strain evidence="2 3">PROD</strain>
    </source>
</reference>
<dbReference type="Proteomes" id="UP001193734">
    <property type="component" value="Unassembled WGS sequence"/>
</dbReference>